<name>A0A516H6F7_9PROT</name>
<evidence type="ECO:0000313" key="2">
    <source>
        <dbReference type="EMBL" id="QDO99348.1"/>
    </source>
</evidence>
<dbReference type="AlphaFoldDB" id="A0A516H6F7"/>
<evidence type="ECO:0000313" key="3">
    <source>
        <dbReference type="Proteomes" id="UP000317496"/>
    </source>
</evidence>
<keyword evidence="1 2" id="KW-0808">Transferase</keyword>
<dbReference type="GO" id="GO:0008476">
    <property type="term" value="F:protein-tyrosine sulfotransferase activity"/>
    <property type="evidence" value="ECO:0007669"/>
    <property type="project" value="InterPro"/>
</dbReference>
<dbReference type="OrthoDB" id="977108at2"/>
<keyword evidence="3" id="KW-1185">Reference proteome</keyword>
<proteinExistence type="predicted"/>
<dbReference type="SUPFAM" id="SSF52540">
    <property type="entry name" value="P-loop containing nucleoside triphosphate hydrolases"/>
    <property type="match status" value="1"/>
</dbReference>
<accession>A0A516H6F7</accession>
<evidence type="ECO:0000256" key="1">
    <source>
        <dbReference type="ARBA" id="ARBA00022679"/>
    </source>
</evidence>
<dbReference type="Proteomes" id="UP000317496">
    <property type="component" value="Chromosome"/>
</dbReference>
<dbReference type="Pfam" id="PF13469">
    <property type="entry name" value="Sulfotransfer_3"/>
    <property type="match status" value="1"/>
</dbReference>
<sequence length="370" mass="41633">MPSLSAELRAAAKVRIVYKDRDRHGKRIGPRMQLDRPVFIGGTGRSGTSIMANLLNSHADFCLPVHENKLIVEHGGLRDIVENLSGRYEINRLHAIIQGFLSRAQRMQQFGFPVPELNHRLNQLRDGQKLNFQQAFEIVQRENPDIPGSIHAIGVRFGIEHYIACINAFLLRVVAHIAPDGIVGADGLLKPFFVARTFTREAILAECGRFLDELYAQPVTAAGASRWIDDTPLNFVNFDFLHALYPKMKFIHMIRDPRDVASSFINQTWFPSDQPLAVSVCAAMIRSYRALKDSIPADSLLEVRLEDLVTKTDETMATVAAFLEVENRFDTKMISSDKANIGRSRDFDAALTGAVNRELGDWMRLQGYLE</sequence>
<dbReference type="InterPro" id="IPR026634">
    <property type="entry name" value="TPST-like"/>
</dbReference>
<dbReference type="PANTHER" id="PTHR12788:SF10">
    <property type="entry name" value="PROTEIN-TYROSINE SULFOTRANSFERASE"/>
    <property type="match status" value="1"/>
</dbReference>
<organism evidence="2 3">
    <name type="scientific">Ferrovibrio terrae</name>
    <dbReference type="NCBI Taxonomy" id="2594003"/>
    <lineage>
        <taxon>Bacteria</taxon>
        <taxon>Pseudomonadati</taxon>
        <taxon>Pseudomonadota</taxon>
        <taxon>Alphaproteobacteria</taxon>
        <taxon>Rhodospirillales</taxon>
        <taxon>Rhodospirillaceae</taxon>
        <taxon>Ferrovibrio</taxon>
    </lineage>
</organism>
<gene>
    <name evidence="2" type="ORF">FNB15_19615</name>
</gene>
<dbReference type="InterPro" id="IPR027417">
    <property type="entry name" value="P-loop_NTPase"/>
</dbReference>
<reference evidence="2 3" key="1">
    <citation type="submission" date="2019-07" db="EMBL/GenBank/DDBJ databases">
        <title>Genome sequencing for Ferrovibrio sp. K5.</title>
        <authorList>
            <person name="Park S.-J."/>
        </authorList>
    </citation>
    <scope>NUCLEOTIDE SEQUENCE [LARGE SCALE GENOMIC DNA]</scope>
    <source>
        <strain evidence="2 3">K5</strain>
    </source>
</reference>
<dbReference type="Gene3D" id="3.40.50.300">
    <property type="entry name" value="P-loop containing nucleotide triphosphate hydrolases"/>
    <property type="match status" value="1"/>
</dbReference>
<dbReference type="EMBL" id="CP041636">
    <property type="protein sequence ID" value="QDO99348.1"/>
    <property type="molecule type" value="Genomic_DNA"/>
</dbReference>
<dbReference type="KEGG" id="fer:FNB15_19615"/>
<dbReference type="PANTHER" id="PTHR12788">
    <property type="entry name" value="PROTEIN-TYROSINE SULFOTRANSFERASE 2"/>
    <property type="match status" value="1"/>
</dbReference>
<protein>
    <submittedName>
        <fullName evidence="2">Sulfotransferase</fullName>
    </submittedName>
</protein>